<feature type="region of interest" description="Disordered" evidence="1">
    <location>
        <begin position="1"/>
        <end position="26"/>
    </location>
</feature>
<name>A0AAW1VIT5_RUBAR</name>
<feature type="region of interest" description="Disordered" evidence="1">
    <location>
        <begin position="156"/>
        <end position="182"/>
    </location>
</feature>
<gene>
    <name evidence="2" type="ORF">M0R45_001154</name>
</gene>
<reference evidence="2 3" key="1">
    <citation type="journal article" date="2023" name="G3 (Bethesda)">
        <title>A chromosome-length genome assembly and annotation of blackberry (Rubus argutus, cv. 'Hillquist').</title>
        <authorList>
            <person name="Bruna T."/>
            <person name="Aryal R."/>
            <person name="Dudchenko O."/>
            <person name="Sargent D.J."/>
            <person name="Mead D."/>
            <person name="Buti M."/>
            <person name="Cavallini A."/>
            <person name="Hytonen T."/>
            <person name="Andres J."/>
            <person name="Pham M."/>
            <person name="Weisz D."/>
            <person name="Mascagni F."/>
            <person name="Usai G."/>
            <person name="Natali L."/>
            <person name="Bassil N."/>
            <person name="Fernandez G.E."/>
            <person name="Lomsadze A."/>
            <person name="Armour M."/>
            <person name="Olukolu B."/>
            <person name="Poorten T."/>
            <person name="Britton C."/>
            <person name="Davik J."/>
            <person name="Ashrafi H."/>
            <person name="Aiden E.L."/>
            <person name="Borodovsky M."/>
            <person name="Worthington M."/>
        </authorList>
    </citation>
    <scope>NUCLEOTIDE SEQUENCE [LARGE SCALE GENOMIC DNA]</scope>
    <source>
        <strain evidence="2">PI 553951</strain>
    </source>
</reference>
<accession>A0AAW1VIT5</accession>
<comment type="caution">
    <text evidence="2">The sequence shown here is derived from an EMBL/GenBank/DDBJ whole genome shotgun (WGS) entry which is preliminary data.</text>
</comment>
<dbReference type="EMBL" id="JBEDUW010000231">
    <property type="protein sequence ID" value="KAK9903188.1"/>
    <property type="molecule type" value="Genomic_DNA"/>
</dbReference>
<feature type="compositionally biased region" description="Basic and acidic residues" evidence="1">
    <location>
        <begin position="159"/>
        <end position="172"/>
    </location>
</feature>
<dbReference type="Proteomes" id="UP001457282">
    <property type="component" value="Unassembled WGS sequence"/>
</dbReference>
<protein>
    <submittedName>
        <fullName evidence="2">Uncharacterized protein</fullName>
    </submittedName>
</protein>
<organism evidence="2 3">
    <name type="scientific">Rubus argutus</name>
    <name type="common">Southern blackberry</name>
    <dbReference type="NCBI Taxonomy" id="59490"/>
    <lineage>
        <taxon>Eukaryota</taxon>
        <taxon>Viridiplantae</taxon>
        <taxon>Streptophyta</taxon>
        <taxon>Embryophyta</taxon>
        <taxon>Tracheophyta</taxon>
        <taxon>Spermatophyta</taxon>
        <taxon>Magnoliopsida</taxon>
        <taxon>eudicotyledons</taxon>
        <taxon>Gunneridae</taxon>
        <taxon>Pentapetalae</taxon>
        <taxon>rosids</taxon>
        <taxon>fabids</taxon>
        <taxon>Rosales</taxon>
        <taxon>Rosaceae</taxon>
        <taxon>Rosoideae</taxon>
        <taxon>Rosoideae incertae sedis</taxon>
        <taxon>Rubus</taxon>
    </lineage>
</organism>
<dbReference type="AlphaFoldDB" id="A0AAW1VIT5"/>
<proteinExistence type="predicted"/>
<evidence type="ECO:0000256" key="1">
    <source>
        <dbReference type="SAM" id="MobiDB-lite"/>
    </source>
</evidence>
<sequence>MTLNMEVDVNSAAAKSADDPSTSNKRRRVIMATSTHGNLGAGDLAVCAPITPCLSLPHVSKDHAGENIMGILHDCQNSLIPQTSEEWPPRFSNPFFNNGSVGFLGTCINFQNPTEALSSPLVPDVAKVTTSFSSACGDITKTGKLVKKPKGPCKLMSGKKVDSHISSREIPDSQKPSVSSFSLGGSSAQSTVSISPCFSETTSAVMATGSLSIAREGRLQTESFPLISRSGEKLGNVCGLFTTDTPLPQLSATNETTNSECLSSGHTPKCSSVMGPVLTHHEP</sequence>
<evidence type="ECO:0000313" key="3">
    <source>
        <dbReference type="Proteomes" id="UP001457282"/>
    </source>
</evidence>
<evidence type="ECO:0000313" key="2">
    <source>
        <dbReference type="EMBL" id="KAK9903188.1"/>
    </source>
</evidence>
<keyword evidence="3" id="KW-1185">Reference proteome</keyword>